<evidence type="ECO:0000313" key="3">
    <source>
        <dbReference type="Proteomes" id="UP000664132"/>
    </source>
</evidence>
<dbReference type="OrthoDB" id="3548213at2759"/>
<reference evidence="2" key="1">
    <citation type="submission" date="2021-02" db="EMBL/GenBank/DDBJ databases">
        <title>Genome sequence Cadophora malorum strain M34.</title>
        <authorList>
            <person name="Stefanovic E."/>
            <person name="Vu D."/>
            <person name="Scully C."/>
            <person name="Dijksterhuis J."/>
            <person name="Roader J."/>
            <person name="Houbraken J."/>
        </authorList>
    </citation>
    <scope>NUCLEOTIDE SEQUENCE</scope>
    <source>
        <strain evidence="2">M34</strain>
    </source>
</reference>
<feature type="region of interest" description="Disordered" evidence="1">
    <location>
        <begin position="301"/>
        <end position="461"/>
    </location>
</feature>
<sequence length="473" mass="51387">MSQDDYYRMLAEQAMQQNVNNANQRFAGLANGLASRMGNAQYFSTNNMYRGVPTGSGILAFNQLPGMQWHRQQVGAPFAYEYQSGRHGKAARNMNSIMQAVGGPFNSQVFGPSAANSMASIFDGTRRPTPCDICGLVYTSLSNIGRSSTMDLGDSDPQSMSVSAMLNSKSPSPRTQTSARSTRPPSKSFAKPPKPAATTAKVQDSANDWANAFEIRFNDEEMGWIIDHGKIRVTATIPVQAPIVLSTDYGTVYPAKFASSASSTSLIAASIPIQKQQTKSLKEDSPMTPKPDTGFKTAVSVAAPFKRRSPQQKMESSNTTSRKVENRLRRPLPNGPLARTQTKLAAGQKRSLAVAQQYPKSGTASGSSKQSFAPTPSMRDREGTASLEAIPETTAEHLENEPENDNSTPERPKPKKRKAIKSAESRWDNPTKGSRSSNRTPDLHKKPTAGTAFQEISSQDTRLETLLRSAGIR</sequence>
<feature type="compositionally biased region" description="Polar residues" evidence="1">
    <location>
        <begin position="311"/>
        <end position="321"/>
    </location>
</feature>
<feature type="compositionally biased region" description="Polar residues" evidence="1">
    <location>
        <begin position="147"/>
        <end position="183"/>
    </location>
</feature>
<dbReference type="Proteomes" id="UP000664132">
    <property type="component" value="Unassembled WGS sequence"/>
</dbReference>
<feature type="compositionally biased region" description="Low complexity" evidence="1">
    <location>
        <begin position="184"/>
        <end position="201"/>
    </location>
</feature>
<protein>
    <submittedName>
        <fullName evidence="2">Uncharacterized protein</fullName>
    </submittedName>
</protein>
<dbReference type="AlphaFoldDB" id="A0A8H7TLK8"/>
<proteinExistence type="predicted"/>
<gene>
    <name evidence="2" type="ORF">IFR04_005255</name>
</gene>
<dbReference type="EMBL" id="JAFJYH010000062">
    <property type="protein sequence ID" value="KAG4421636.1"/>
    <property type="molecule type" value="Genomic_DNA"/>
</dbReference>
<evidence type="ECO:0000313" key="2">
    <source>
        <dbReference type="EMBL" id="KAG4421636.1"/>
    </source>
</evidence>
<feature type="compositionally biased region" description="Polar residues" evidence="1">
    <location>
        <begin position="358"/>
        <end position="374"/>
    </location>
</feature>
<name>A0A8H7TLK8_9HELO</name>
<evidence type="ECO:0000256" key="1">
    <source>
        <dbReference type="SAM" id="MobiDB-lite"/>
    </source>
</evidence>
<organism evidence="2 3">
    <name type="scientific">Cadophora malorum</name>
    <dbReference type="NCBI Taxonomy" id="108018"/>
    <lineage>
        <taxon>Eukaryota</taxon>
        <taxon>Fungi</taxon>
        <taxon>Dikarya</taxon>
        <taxon>Ascomycota</taxon>
        <taxon>Pezizomycotina</taxon>
        <taxon>Leotiomycetes</taxon>
        <taxon>Helotiales</taxon>
        <taxon>Ploettnerulaceae</taxon>
        <taxon>Cadophora</taxon>
    </lineage>
</organism>
<feature type="region of interest" description="Disordered" evidence="1">
    <location>
        <begin position="147"/>
        <end position="203"/>
    </location>
</feature>
<keyword evidence="3" id="KW-1185">Reference proteome</keyword>
<feature type="compositionally biased region" description="Polar residues" evidence="1">
    <location>
        <begin position="431"/>
        <end position="440"/>
    </location>
</feature>
<comment type="caution">
    <text evidence="2">The sequence shown here is derived from an EMBL/GenBank/DDBJ whole genome shotgun (WGS) entry which is preliminary data.</text>
</comment>
<accession>A0A8H7TLK8</accession>